<feature type="transmembrane region" description="Helical" evidence="7">
    <location>
        <begin position="27"/>
        <end position="49"/>
    </location>
</feature>
<feature type="transmembrane region" description="Helical" evidence="7">
    <location>
        <begin position="326"/>
        <end position="349"/>
    </location>
</feature>
<feature type="transmembrane region" description="Helical" evidence="7">
    <location>
        <begin position="392"/>
        <end position="416"/>
    </location>
</feature>
<keyword evidence="6 7" id="KW-0472">Membrane</keyword>
<dbReference type="Pfam" id="PF07690">
    <property type="entry name" value="MFS_1"/>
    <property type="match status" value="1"/>
</dbReference>
<protein>
    <submittedName>
        <fullName evidence="9">MFS transporter</fullName>
    </submittedName>
</protein>
<evidence type="ECO:0000313" key="10">
    <source>
        <dbReference type="Proteomes" id="UP001182908"/>
    </source>
</evidence>
<dbReference type="PANTHER" id="PTHR23517:SF2">
    <property type="entry name" value="MULTIDRUG RESISTANCE PROTEIN MDTH"/>
    <property type="match status" value="1"/>
</dbReference>
<evidence type="ECO:0000256" key="1">
    <source>
        <dbReference type="ARBA" id="ARBA00004651"/>
    </source>
</evidence>
<feature type="transmembrane region" description="Helical" evidence="7">
    <location>
        <begin position="61"/>
        <end position="83"/>
    </location>
</feature>
<feature type="transmembrane region" description="Helical" evidence="7">
    <location>
        <begin position="266"/>
        <end position="289"/>
    </location>
</feature>
<gene>
    <name evidence="9" type="ORF">RE474_12295</name>
</gene>
<sequence length="433" mass="46228">MEGIPTERLVTSVQKSKSKNKHETLKLIVILGASMLTIMGAAAIAPALPEMLKFFADVPNAGLFVSMVVTLPALGIIISSPFIGVLADKYSRKKMLIVALAIFGFVGASGAVLNSLYMILACRVLLGIGISGMTICATALLADNYSGVELRKKMGLQSACMGFGAVILEITGGALADISWHAPFYIYLISLVLIPGALISISSSKNNPVLEKNELKNNKPHGHAHRLEKWNLDLKSIALIYIATIVMMVLFFSVPTKLPFVLDEKGIDSALLIGALISIPGLFATFGALSHIRISGFISEIKTNVFFFMILGAGVFTLSIVSNMTILIAGLIVTGIAFGIINATNLSWLGRIAPEQMRGKIFSGYATVLFFGQFICPIVIQPILKTGTLYDAYAFLGIAAIALGIVFGIVNVMGIIEQTPVITEHHVAIGIEE</sequence>
<feature type="transmembrane region" description="Helical" evidence="7">
    <location>
        <begin position="182"/>
        <end position="202"/>
    </location>
</feature>
<dbReference type="Gene3D" id="1.20.1250.20">
    <property type="entry name" value="MFS general substrate transporter like domains"/>
    <property type="match status" value="1"/>
</dbReference>
<dbReference type="CDD" id="cd17473">
    <property type="entry name" value="MFS_arabinose_efflux_permease_like"/>
    <property type="match status" value="1"/>
</dbReference>
<dbReference type="InterPro" id="IPR020846">
    <property type="entry name" value="MFS_dom"/>
</dbReference>
<dbReference type="GeneID" id="84233510"/>
<dbReference type="PRINTS" id="PR01035">
    <property type="entry name" value="TCRTETA"/>
</dbReference>
<evidence type="ECO:0000256" key="4">
    <source>
        <dbReference type="ARBA" id="ARBA00022692"/>
    </source>
</evidence>
<evidence type="ECO:0000256" key="2">
    <source>
        <dbReference type="ARBA" id="ARBA00022448"/>
    </source>
</evidence>
<dbReference type="InterPro" id="IPR001958">
    <property type="entry name" value="Tet-R_TetA/multi-R_MdtG-like"/>
</dbReference>
<dbReference type="AlphaFoldDB" id="A0AA51UJS1"/>
<reference evidence="9 10" key="1">
    <citation type="submission" date="2023-08" db="EMBL/GenBank/DDBJ databases">
        <title>Methanolobus mangrovi sp. nov. and Methanolobus sediminis sp. nov, two novel methylotrophic methanogens isolated from mangrove sediments in China.</title>
        <authorList>
            <person name="Zhou J."/>
        </authorList>
    </citation>
    <scope>NUCLEOTIDE SEQUENCE [LARGE SCALE GENOMIC DNA]</scope>
    <source>
        <strain evidence="9 10">FTZ6</strain>
    </source>
</reference>
<dbReference type="EMBL" id="CP133592">
    <property type="protein sequence ID" value="WMW24846.1"/>
    <property type="molecule type" value="Genomic_DNA"/>
</dbReference>
<feature type="transmembrane region" description="Helical" evidence="7">
    <location>
        <begin position="124"/>
        <end position="142"/>
    </location>
</feature>
<keyword evidence="2" id="KW-0813">Transport</keyword>
<dbReference type="RefSeq" id="WP_309310652.1">
    <property type="nucleotide sequence ID" value="NZ_CP133592.1"/>
</dbReference>
<comment type="subcellular location">
    <subcellularLocation>
        <location evidence="1">Cell membrane</location>
        <topology evidence="1">Multi-pass membrane protein</topology>
    </subcellularLocation>
</comment>
<feature type="transmembrane region" description="Helical" evidence="7">
    <location>
        <begin position="95"/>
        <end position="118"/>
    </location>
</feature>
<dbReference type="KEGG" id="mseb:RE474_12295"/>
<keyword evidence="10" id="KW-1185">Reference proteome</keyword>
<keyword evidence="3" id="KW-1003">Cell membrane</keyword>
<feature type="domain" description="Major facilitator superfamily (MFS) profile" evidence="8">
    <location>
        <begin position="26"/>
        <end position="420"/>
    </location>
</feature>
<dbReference type="InterPro" id="IPR036259">
    <property type="entry name" value="MFS_trans_sf"/>
</dbReference>
<name>A0AA51UJS1_9EURY</name>
<dbReference type="Proteomes" id="UP001182908">
    <property type="component" value="Chromosome"/>
</dbReference>
<evidence type="ECO:0000313" key="9">
    <source>
        <dbReference type="EMBL" id="WMW24846.1"/>
    </source>
</evidence>
<accession>A0AA51UJS1</accession>
<dbReference type="SUPFAM" id="SSF103473">
    <property type="entry name" value="MFS general substrate transporter"/>
    <property type="match status" value="1"/>
</dbReference>
<keyword evidence="5 7" id="KW-1133">Transmembrane helix</keyword>
<dbReference type="InterPro" id="IPR050171">
    <property type="entry name" value="MFS_Transporters"/>
</dbReference>
<feature type="transmembrane region" description="Helical" evidence="7">
    <location>
        <begin position="301"/>
        <end position="320"/>
    </location>
</feature>
<dbReference type="PANTHER" id="PTHR23517">
    <property type="entry name" value="RESISTANCE PROTEIN MDTM, PUTATIVE-RELATED-RELATED"/>
    <property type="match status" value="1"/>
</dbReference>
<keyword evidence="4 7" id="KW-0812">Transmembrane</keyword>
<evidence type="ECO:0000256" key="7">
    <source>
        <dbReference type="SAM" id="Phobius"/>
    </source>
</evidence>
<evidence type="ECO:0000259" key="8">
    <source>
        <dbReference type="PROSITE" id="PS50850"/>
    </source>
</evidence>
<organism evidence="9 10">
    <name type="scientific">Methanolobus sediminis</name>
    <dbReference type="NCBI Taxonomy" id="3072978"/>
    <lineage>
        <taxon>Archaea</taxon>
        <taxon>Methanobacteriati</taxon>
        <taxon>Methanobacteriota</taxon>
        <taxon>Stenosarchaea group</taxon>
        <taxon>Methanomicrobia</taxon>
        <taxon>Methanosarcinales</taxon>
        <taxon>Methanosarcinaceae</taxon>
        <taxon>Methanolobus</taxon>
    </lineage>
</organism>
<feature type="transmembrane region" description="Helical" evidence="7">
    <location>
        <begin position="154"/>
        <end position="176"/>
    </location>
</feature>
<proteinExistence type="predicted"/>
<feature type="transmembrane region" description="Helical" evidence="7">
    <location>
        <begin position="361"/>
        <end position="380"/>
    </location>
</feature>
<dbReference type="GO" id="GO:0005886">
    <property type="term" value="C:plasma membrane"/>
    <property type="evidence" value="ECO:0007669"/>
    <property type="project" value="UniProtKB-SubCell"/>
</dbReference>
<evidence type="ECO:0000256" key="3">
    <source>
        <dbReference type="ARBA" id="ARBA00022475"/>
    </source>
</evidence>
<dbReference type="GO" id="GO:0022857">
    <property type="term" value="F:transmembrane transporter activity"/>
    <property type="evidence" value="ECO:0007669"/>
    <property type="project" value="InterPro"/>
</dbReference>
<evidence type="ECO:0000256" key="6">
    <source>
        <dbReference type="ARBA" id="ARBA00023136"/>
    </source>
</evidence>
<dbReference type="InterPro" id="IPR011701">
    <property type="entry name" value="MFS"/>
</dbReference>
<dbReference type="PROSITE" id="PS50850">
    <property type="entry name" value="MFS"/>
    <property type="match status" value="1"/>
</dbReference>
<evidence type="ECO:0000256" key="5">
    <source>
        <dbReference type="ARBA" id="ARBA00022989"/>
    </source>
</evidence>
<feature type="transmembrane region" description="Helical" evidence="7">
    <location>
        <begin position="236"/>
        <end position="254"/>
    </location>
</feature>